<comment type="caution">
    <text evidence="1">The sequence shown here is derived from an EMBL/GenBank/DDBJ whole genome shotgun (WGS) entry which is preliminary data.</text>
</comment>
<dbReference type="AlphaFoldDB" id="A0A5J5CCI8"/>
<gene>
    <name evidence="1" type="ORF">FQN60_006575</name>
</gene>
<reference evidence="1 2" key="1">
    <citation type="submission" date="2019-08" db="EMBL/GenBank/DDBJ databases">
        <title>A chromosome-level genome assembly, high-density linkage maps, and genome scans reveal the genomic architecture of hybrid incompatibilities underlying speciation via character displacement in darters (Percidae: Etheostominae).</title>
        <authorList>
            <person name="Moran R.L."/>
            <person name="Catchen J.M."/>
            <person name="Fuller R.C."/>
        </authorList>
    </citation>
    <scope>NUCLEOTIDE SEQUENCE [LARGE SCALE GENOMIC DNA]</scope>
    <source>
        <strain evidence="1">EspeVRDwgs_2016</strain>
        <tissue evidence="1">Muscle</tissue>
    </source>
</reference>
<dbReference type="Proteomes" id="UP000327493">
    <property type="component" value="Chromosome 24"/>
</dbReference>
<keyword evidence="2" id="KW-1185">Reference proteome</keyword>
<protein>
    <submittedName>
        <fullName evidence="1">Uncharacterized protein</fullName>
    </submittedName>
</protein>
<dbReference type="EMBL" id="VOFY01000024">
    <property type="protein sequence ID" value="KAA8579482.1"/>
    <property type="molecule type" value="Genomic_DNA"/>
</dbReference>
<evidence type="ECO:0000313" key="2">
    <source>
        <dbReference type="Proteomes" id="UP000327493"/>
    </source>
</evidence>
<proteinExistence type="predicted"/>
<sequence>MKNSSKHIVSSHLATLISTAMHSHCSTQLAHFPEEFLSFALPIFLVSQCHPHPLLFNPFHLQIHSLSLSLCC</sequence>
<name>A0A5J5CCI8_9PERO</name>
<accession>A0A5J5CCI8</accession>
<organism evidence="1 2">
    <name type="scientific">Etheostoma spectabile</name>
    <name type="common">orangethroat darter</name>
    <dbReference type="NCBI Taxonomy" id="54343"/>
    <lineage>
        <taxon>Eukaryota</taxon>
        <taxon>Metazoa</taxon>
        <taxon>Chordata</taxon>
        <taxon>Craniata</taxon>
        <taxon>Vertebrata</taxon>
        <taxon>Euteleostomi</taxon>
        <taxon>Actinopterygii</taxon>
        <taxon>Neopterygii</taxon>
        <taxon>Teleostei</taxon>
        <taxon>Neoteleostei</taxon>
        <taxon>Acanthomorphata</taxon>
        <taxon>Eupercaria</taxon>
        <taxon>Perciformes</taxon>
        <taxon>Percoidei</taxon>
        <taxon>Percidae</taxon>
        <taxon>Etheostomatinae</taxon>
        <taxon>Etheostoma</taxon>
    </lineage>
</organism>
<evidence type="ECO:0000313" key="1">
    <source>
        <dbReference type="EMBL" id="KAA8579482.1"/>
    </source>
</evidence>